<organism evidence="1 2">
    <name type="scientific">Bifidobacterium pseudocatenulatum</name>
    <dbReference type="NCBI Taxonomy" id="28026"/>
    <lineage>
        <taxon>Bacteria</taxon>
        <taxon>Bacillati</taxon>
        <taxon>Actinomycetota</taxon>
        <taxon>Actinomycetes</taxon>
        <taxon>Bifidobacteriales</taxon>
        <taxon>Bifidobacteriaceae</taxon>
        <taxon>Bifidobacterium</taxon>
    </lineage>
</organism>
<name>A0A267WKJ2_BIFPS</name>
<evidence type="ECO:0000313" key="2">
    <source>
        <dbReference type="Proteomes" id="UP000216789"/>
    </source>
</evidence>
<reference evidence="1 2" key="1">
    <citation type="journal article" date="2017" name="ISME J.">
        <title>Unveiling bifidobacterial biogeography across the mammalian branch of the tree of life.</title>
        <authorList>
            <person name="Milani C."/>
            <person name="Mangifesta M."/>
            <person name="Mancabelli L."/>
            <person name="Lugli G.A."/>
            <person name="James K."/>
            <person name="Duranti S."/>
            <person name="Turroni F."/>
            <person name="Ferrario C."/>
            <person name="Ossiprandi M.C."/>
            <person name="van Sinderen D."/>
            <person name="Ventura M."/>
        </authorList>
    </citation>
    <scope>NUCLEOTIDE SEQUENCE [LARGE SCALE GENOMIC DNA]</scope>
    <source>
        <strain evidence="1 2">1E</strain>
    </source>
</reference>
<dbReference type="EMBL" id="MNLB01000008">
    <property type="protein sequence ID" value="PAC73142.1"/>
    <property type="molecule type" value="Genomic_DNA"/>
</dbReference>
<dbReference type="RefSeq" id="WP_226555638.1">
    <property type="nucleotide sequence ID" value="NZ_CP079233.1"/>
</dbReference>
<dbReference type="AlphaFoldDB" id="A0A267WKJ2"/>
<dbReference type="Proteomes" id="UP000216789">
    <property type="component" value="Unassembled WGS sequence"/>
</dbReference>
<accession>A0A267WKJ2</accession>
<evidence type="ECO:0000313" key="1">
    <source>
        <dbReference type="EMBL" id="PAC73142.1"/>
    </source>
</evidence>
<gene>
    <name evidence="1" type="ORF">BPS1E_1361</name>
</gene>
<sequence length="49" mass="5178">MAGSYGAETMQGERYRLSFTVGGLLASQGWAFAEMYLNHAGVGNAECSS</sequence>
<comment type="caution">
    <text evidence="1">The sequence shown here is derived from an EMBL/GenBank/DDBJ whole genome shotgun (WGS) entry which is preliminary data.</text>
</comment>
<proteinExistence type="predicted"/>
<protein>
    <submittedName>
        <fullName evidence="1">Uncharacterized protein</fullName>
    </submittedName>
</protein>